<protein>
    <recommendedName>
        <fullName evidence="3 9">Beta-amylase</fullName>
        <ecNumber evidence="3 9">3.2.1.2</ecNumber>
    </recommendedName>
</protein>
<feature type="active site" description="Proton acceptor" evidence="8">
    <location>
        <position position="249"/>
    </location>
</feature>
<dbReference type="Proteomes" id="UP000436088">
    <property type="component" value="Unassembled WGS sequence"/>
</dbReference>
<evidence type="ECO:0000256" key="1">
    <source>
        <dbReference type="ARBA" id="ARBA00000546"/>
    </source>
</evidence>
<organism evidence="10 11">
    <name type="scientific">Hibiscus syriacus</name>
    <name type="common">Rose of Sharon</name>
    <dbReference type="NCBI Taxonomy" id="106335"/>
    <lineage>
        <taxon>Eukaryota</taxon>
        <taxon>Viridiplantae</taxon>
        <taxon>Streptophyta</taxon>
        <taxon>Embryophyta</taxon>
        <taxon>Tracheophyta</taxon>
        <taxon>Spermatophyta</taxon>
        <taxon>Magnoliopsida</taxon>
        <taxon>eudicotyledons</taxon>
        <taxon>Gunneridae</taxon>
        <taxon>Pentapetalae</taxon>
        <taxon>rosids</taxon>
        <taxon>malvids</taxon>
        <taxon>Malvales</taxon>
        <taxon>Malvaceae</taxon>
        <taxon>Malvoideae</taxon>
        <taxon>Hibiscus</taxon>
    </lineage>
</organism>
<keyword evidence="11" id="KW-1185">Reference proteome</keyword>
<dbReference type="SUPFAM" id="SSF51445">
    <property type="entry name" value="(Trans)glycosidases"/>
    <property type="match status" value="1"/>
</dbReference>
<evidence type="ECO:0000256" key="5">
    <source>
        <dbReference type="ARBA" id="ARBA00023277"/>
    </source>
</evidence>
<dbReference type="InterPro" id="IPR017853">
    <property type="entry name" value="GH"/>
</dbReference>
<reference evidence="10" key="1">
    <citation type="submission" date="2019-09" db="EMBL/GenBank/DDBJ databases">
        <title>Draft genome information of white flower Hibiscus syriacus.</title>
        <authorList>
            <person name="Kim Y.-M."/>
        </authorList>
    </citation>
    <scope>NUCLEOTIDE SEQUENCE [LARGE SCALE GENOMIC DNA]</scope>
    <source>
        <strain evidence="10">YM2019G1</strain>
    </source>
</reference>
<gene>
    <name evidence="10" type="ORF">F3Y22_tig00116958pilonHSYRG00061</name>
</gene>
<evidence type="ECO:0000313" key="11">
    <source>
        <dbReference type="Proteomes" id="UP000436088"/>
    </source>
</evidence>
<dbReference type="Gene3D" id="3.20.20.80">
    <property type="entry name" value="Glycosidases"/>
    <property type="match status" value="2"/>
</dbReference>
<dbReference type="Pfam" id="PF01373">
    <property type="entry name" value="Glyco_hydro_14"/>
    <property type="match status" value="2"/>
</dbReference>
<dbReference type="GO" id="GO:0000272">
    <property type="term" value="P:polysaccharide catabolic process"/>
    <property type="evidence" value="ECO:0007669"/>
    <property type="project" value="UniProtKB-KW"/>
</dbReference>
<dbReference type="InterPro" id="IPR018238">
    <property type="entry name" value="Glyco_hydro_14_CS"/>
</dbReference>
<evidence type="ECO:0000256" key="2">
    <source>
        <dbReference type="ARBA" id="ARBA00005652"/>
    </source>
</evidence>
<evidence type="ECO:0000256" key="8">
    <source>
        <dbReference type="PIRSR" id="PIRSR601554-1"/>
    </source>
</evidence>
<dbReference type="GO" id="GO:0016161">
    <property type="term" value="F:beta-amylase activity"/>
    <property type="evidence" value="ECO:0007669"/>
    <property type="project" value="UniProtKB-EC"/>
</dbReference>
<sequence length="345" mass="38827">MVVFVQNSFAQVGYRGDGEGPDLAYTDQWGRRNHEYVSLGCDTLPVLKGRSPVQCYADFMRAFRDNFKHLLGHTIVEIQVGMGPAGELRYPSYPEANGTWKFPGIGAFQCYDKYMLSSLKAAAEAAGKLEWGSTGPTDAGHYNNWPEDTPFFKKEGGGVKISVKIAGIHWHYGTRSHAPELTAGYYNTRYRDGYLSIAQMLARHGAVFNFTCIEMRDHEQPRDALCAPEKLVKQLAFATASAQVPLAGENALPRYDEYAHEQILQASSLDVDGSPVDREMCAFTYLRMNPSLFHPENWRQFVGFVKKMNEGKGARWCWEEVEREADQFVLVTQPFIQEAAVALMH</sequence>
<dbReference type="InterPro" id="IPR001554">
    <property type="entry name" value="Glyco_hydro_14"/>
</dbReference>
<dbReference type="EC" id="3.2.1.2" evidence="3 9"/>
<dbReference type="EMBL" id="VEPZ02001733">
    <property type="protein sequence ID" value="KAE8660092.1"/>
    <property type="molecule type" value="Genomic_DNA"/>
</dbReference>
<dbReference type="PANTHER" id="PTHR31352">
    <property type="entry name" value="BETA-AMYLASE 1, CHLOROPLASTIC"/>
    <property type="match status" value="1"/>
</dbReference>
<evidence type="ECO:0000256" key="6">
    <source>
        <dbReference type="ARBA" id="ARBA00023295"/>
    </source>
</evidence>
<dbReference type="AlphaFoldDB" id="A0A6A2WK80"/>
<comment type="catalytic activity">
    <reaction evidence="1 9">
        <text>Hydrolysis of (1-&gt;4)-alpha-D-glucosidic linkages in polysaccharides so as to remove successive maltose units from the non-reducing ends of the chains.</text>
        <dbReference type="EC" id="3.2.1.2"/>
    </reaction>
</comment>
<evidence type="ECO:0000256" key="3">
    <source>
        <dbReference type="ARBA" id="ARBA00012594"/>
    </source>
</evidence>
<comment type="similarity">
    <text evidence="2 9">Belongs to the glycosyl hydrolase 14 family.</text>
</comment>
<feature type="active site" description="Proton donor" evidence="8">
    <location>
        <position position="87"/>
    </location>
</feature>
<name>A0A6A2WK80_HIBSY</name>
<keyword evidence="5 9" id="KW-0119">Carbohydrate metabolism</keyword>
<accession>A0A6A2WK80</accession>
<proteinExistence type="inferred from homology"/>
<dbReference type="PANTHER" id="PTHR31352:SF31">
    <property type="entry name" value="BETA-AMYLASE 1, CHLOROPLASTIC"/>
    <property type="match status" value="1"/>
</dbReference>
<evidence type="ECO:0000256" key="7">
    <source>
        <dbReference type="ARBA" id="ARBA00023326"/>
    </source>
</evidence>
<keyword evidence="7 9" id="KW-0624">Polysaccharide degradation</keyword>
<comment type="caution">
    <text evidence="10">The sequence shown here is derived from an EMBL/GenBank/DDBJ whole genome shotgun (WGS) entry which is preliminary data.</text>
</comment>
<evidence type="ECO:0000313" key="10">
    <source>
        <dbReference type="EMBL" id="KAE8660092.1"/>
    </source>
</evidence>
<keyword evidence="6 9" id="KW-0326">Glycosidase</keyword>
<evidence type="ECO:0000256" key="4">
    <source>
        <dbReference type="ARBA" id="ARBA00022801"/>
    </source>
</evidence>
<dbReference type="PRINTS" id="PR00750">
    <property type="entry name" value="BETAAMYLASE"/>
</dbReference>
<keyword evidence="4 9" id="KW-0378">Hydrolase</keyword>
<dbReference type="PROSITE" id="PS00679">
    <property type="entry name" value="BETA_AMYLASE_2"/>
    <property type="match status" value="1"/>
</dbReference>
<evidence type="ECO:0000256" key="9">
    <source>
        <dbReference type="RuleBase" id="RU000509"/>
    </source>
</evidence>